<dbReference type="GeneID" id="25324930"/>
<feature type="region of interest" description="Disordered" evidence="1">
    <location>
        <begin position="569"/>
        <end position="628"/>
    </location>
</feature>
<feature type="region of interest" description="Disordered" evidence="1">
    <location>
        <begin position="698"/>
        <end position="771"/>
    </location>
</feature>
<protein>
    <submittedName>
        <fullName evidence="2">Uncharacterized protein</fullName>
    </submittedName>
</protein>
<feature type="compositionally biased region" description="Polar residues" evidence="1">
    <location>
        <begin position="603"/>
        <end position="613"/>
    </location>
</feature>
<dbReference type="PANTHER" id="PTHR28122">
    <property type="entry name" value="E3 UBIQUITIN-PROTEIN LIGASE SUBSTRATE RECEPTOR MMS22"/>
    <property type="match status" value="1"/>
</dbReference>
<feature type="compositionally biased region" description="Basic and acidic residues" evidence="1">
    <location>
        <begin position="856"/>
        <end position="873"/>
    </location>
</feature>
<dbReference type="STRING" id="348802.A0A0D2C1B7"/>
<feature type="region of interest" description="Disordered" evidence="1">
    <location>
        <begin position="346"/>
        <end position="453"/>
    </location>
</feature>
<organism evidence="2 3">
    <name type="scientific">Exophiala xenobiotica</name>
    <dbReference type="NCBI Taxonomy" id="348802"/>
    <lineage>
        <taxon>Eukaryota</taxon>
        <taxon>Fungi</taxon>
        <taxon>Dikarya</taxon>
        <taxon>Ascomycota</taxon>
        <taxon>Pezizomycotina</taxon>
        <taxon>Eurotiomycetes</taxon>
        <taxon>Chaetothyriomycetidae</taxon>
        <taxon>Chaetothyriales</taxon>
        <taxon>Herpotrichiellaceae</taxon>
        <taxon>Exophiala</taxon>
    </lineage>
</organism>
<feature type="compositionally biased region" description="Low complexity" evidence="1">
    <location>
        <begin position="373"/>
        <end position="387"/>
    </location>
</feature>
<feature type="region of interest" description="Disordered" evidence="1">
    <location>
        <begin position="798"/>
        <end position="891"/>
    </location>
</feature>
<evidence type="ECO:0000313" key="2">
    <source>
        <dbReference type="EMBL" id="KIW58511.1"/>
    </source>
</evidence>
<dbReference type="Pfam" id="PF09462">
    <property type="entry name" value="Mus7"/>
    <property type="match status" value="1"/>
</dbReference>
<dbReference type="GO" id="GO:0035361">
    <property type="term" value="C:Cul8-RING ubiquitin ligase complex"/>
    <property type="evidence" value="ECO:0007669"/>
    <property type="project" value="TreeGrafter"/>
</dbReference>
<feature type="compositionally biased region" description="Basic residues" evidence="1">
    <location>
        <begin position="614"/>
        <end position="628"/>
    </location>
</feature>
<dbReference type="RefSeq" id="XP_013319095.1">
    <property type="nucleotide sequence ID" value="XM_013463641.1"/>
</dbReference>
<dbReference type="InterPro" id="IPR019021">
    <property type="entry name" value="Mms22"/>
</dbReference>
<feature type="region of interest" description="Disordered" evidence="1">
    <location>
        <begin position="147"/>
        <end position="186"/>
    </location>
</feature>
<feature type="compositionally biased region" description="Polar residues" evidence="1">
    <location>
        <begin position="58"/>
        <end position="68"/>
    </location>
</feature>
<keyword evidence="3" id="KW-1185">Reference proteome</keyword>
<dbReference type="GO" id="GO:0005634">
    <property type="term" value="C:nucleus"/>
    <property type="evidence" value="ECO:0007669"/>
    <property type="project" value="InterPro"/>
</dbReference>
<dbReference type="PANTHER" id="PTHR28122:SF1">
    <property type="entry name" value="E3 UBIQUITIN-PROTEIN LIGASE SUBSTRATE RECEPTOR MMS22"/>
    <property type="match status" value="1"/>
</dbReference>
<evidence type="ECO:0000313" key="3">
    <source>
        <dbReference type="Proteomes" id="UP000054342"/>
    </source>
</evidence>
<dbReference type="Proteomes" id="UP000054342">
    <property type="component" value="Unassembled WGS sequence"/>
</dbReference>
<evidence type="ECO:0000256" key="1">
    <source>
        <dbReference type="SAM" id="MobiDB-lite"/>
    </source>
</evidence>
<dbReference type="GO" id="GO:0000724">
    <property type="term" value="P:double-strand break repair via homologous recombination"/>
    <property type="evidence" value="ECO:0007669"/>
    <property type="project" value="TreeGrafter"/>
</dbReference>
<proteinExistence type="predicted"/>
<feature type="region of interest" description="Disordered" evidence="1">
    <location>
        <begin position="225"/>
        <end position="285"/>
    </location>
</feature>
<feature type="region of interest" description="Disordered" evidence="1">
    <location>
        <begin position="47"/>
        <end position="83"/>
    </location>
</feature>
<feature type="compositionally biased region" description="Basic residues" evidence="1">
    <location>
        <begin position="844"/>
        <end position="855"/>
    </location>
</feature>
<accession>A0A0D2C1B7</accession>
<name>A0A0D2C1B7_9EURO</name>
<feature type="region of interest" description="Disordered" evidence="1">
    <location>
        <begin position="1"/>
        <end position="23"/>
    </location>
</feature>
<dbReference type="OrthoDB" id="2386201at2759"/>
<dbReference type="EMBL" id="KN847318">
    <property type="protein sequence ID" value="KIW58511.1"/>
    <property type="molecule type" value="Genomic_DNA"/>
</dbReference>
<reference evidence="2 3" key="1">
    <citation type="submission" date="2015-01" db="EMBL/GenBank/DDBJ databases">
        <title>The Genome Sequence of Exophiala xenobiotica CBS118157.</title>
        <authorList>
            <consortium name="The Broad Institute Genomics Platform"/>
            <person name="Cuomo C."/>
            <person name="de Hoog S."/>
            <person name="Gorbushina A."/>
            <person name="Stielow B."/>
            <person name="Teixiera M."/>
            <person name="Abouelleil A."/>
            <person name="Chapman S.B."/>
            <person name="Priest M."/>
            <person name="Young S.K."/>
            <person name="Wortman J."/>
            <person name="Nusbaum C."/>
            <person name="Birren B."/>
        </authorList>
    </citation>
    <scope>NUCLEOTIDE SEQUENCE [LARGE SCALE GENOMIC DNA]</scope>
    <source>
        <strain evidence="2 3">CBS 118157</strain>
    </source>
</reference>
<dbReference type="GO" id="GO:0031297">
    <property type="term" value="P:replication fork processing"/>
    <property type="evidence" value="ECO:0007669"/>
    <property type="project" value="InterPro"/>
</dbReference>
<sequence length="2131" mass="238468">MTDWRERGYVPDSDDEEEAESINVGLGVEPVGNVTEPRIDAVAVQSPNASAARFDNESAITDDNIASKSQKRHNPSTGTVVSPQHQIDVHIGVPANDHNIQNPRSVADEPISFPAHAAQSTAVRLEVELQRGLQTVQDLLANVYDGVEDDTDSPLSSLHSSPERSPRQSFSQRGTAPSSIVGSSDAPLNQSLVEHLVRRSFRPRNPIQLHPYALEDAKYRQSLKERGLQPVRVPNEAPKPSNATDDDSQGMDVYESSQAQKSDEALNPSSPLQERTDEESQSPVRVARGRLHTFDALFDDDLPELSDLLRGRMAQRLVKSTKGLKVAKPDPKPSLTDVNDEFRVYDLPGDEETISKNPRQRKPGFIIPPSPPGSRSTLSSQDTSRSSNHAPLPGSTTPALLPTPLFSSDKQGLKRFIDPPSSSDSEAAAESDGIDGSGLSSESSDDDRQGAQGLRRRIKGVLPASWLKLDLKKQQVKDVEKRHGRSPVKNALDKGLAKRVPRSKQQSEAGRYLQPMTDMLDVSAESESDEPVIADVTELYGDGRDGLVDDVIEDNSIDAMLVPRARNRLSGRKKQQRLQEAWANPTSAPSTRRHEPVIHARQSVRSSINATSKHNPRTRKRVKKKHKMPQMTILDAPGFKEKEVPQFLRIAGRRKTKCAESIAQEPSRKFFKLATMQDSTDVNKELDLWRRRGNRRFDSVAQSTSCSPSHTQARPEARSINNRSEEHVGETASELDSLKLATRSTLQRIRKSHQSRYSQPAVPSDRPNPPASVLDYFAPRTRHRNGLLVGGQRPYFLGQNQTDDAGSLPHPVSTLRRVPRPAKKRVDIHTTALAPEACFPRPTQARRRKTQPQRKHSPEKSRSVDDDVLHDENAGSDLVRGSNPDGSRHTRPFYDPFTIYSDLQSPPKTTSLQKKMLSPALKFAQVGLLPKTMAAMTDLNRMFQATDAYVLVVAPRTEHAVRCSHWCPAAKAIMHQAFTEILSIILDETNSQHSTTLLRKATHSVQSVVAYISDSLYFQDHTDLEDFITYTLKELDTFQLSVSSYEHTKAASDGVGLLSILNGLVVVGYQISRLATIEGGVDVIKSTDILRKFAVLSFSLAFRKERLRALNLSINYHSENEFALGTALTECAAAEIETIALIHKLDLSQACIAGLNGIVTGRSIHGSLEKNPADTLGCTILILACFYTVLGEDELSQCDDDDDASNSLIGLGFSALSNAVNMFVPFSLNEQRLRRKERPYVSSLQRFGVLAFQWCLFLARTVNTGVADNLLRKMFKHYSNKTNNMLNFFGQSRFGTPLFLDRQLHSSELVPEFHDTDFDVFLKLLAFTLGFAATTDYDDDARERRILMRKRSLIFSLLPNNGPDVEADKPLHTVDYHAMANRYLLFVTLYHYSPVGLKPELSHISSLVEFGNAHSAVCGVVLDCWFRIAKSVVSQSMYTSELQQLGSWVQDMVFQIHDKIELVPATPNFFDDVERCRQNRHSANAMICRIARVYADAIDLCVNETQAHKLLTGDRMTDLINLCDVSLKLDDGTTSTILDVVTSYLRKCRTISGLVAELHQQLRKVIVAQLGRDLSLDDNLLVSLVEVWFAIAELMIHRGNEDWDQYLSNWGPHSFARLAGNETGKHCHILFMSKVAADKKYLNSSAYEFLELWLSSILKPVHEIKFEHTLTNELIRNAPNLLALAALRSGIPNGTPESLFTREDLIQQRLAIIRHVVHQIYLLQEAEDGRSEQGLTKMKALLLLPVIHTGMRNTWEQTPAEKRSALALLMHGFAFELNRYPSLNFKVDSWYIDHAMTFQDRVVQLAGLFIRKGESPDQLNDEYAVHFFRSACDLACASQQEKELVELLGTTFSADDVAYIDDDGQFRLDIQAQFLFIKAVFPVWIERAFTPVLIPGLIIVRPVVAIAITVLDRLEQRVDLEDQVQMEQFADMVVALLIAVGKALRCTRCEFRHPTSKLELLADLVLLCAKVCSRWAHLHQLFPTSERILALQPYIQTYGMYTYEYACSAVDLQCKPSDPKFWNKYRDGPMRAAKDFGFYLIEPEFSDQEEVNRLKECATNDLENSCKANWHPLKIDANGVTRFRFKHPGGGLVEIEPHEATDAESKFQVEMAVGELVDMLDLLGVGPESTS</sequence>
<gene>
    <name evidence="2" type="ORF">PV05_03022</name>
</gene>
<feature type="compositionally biased region" description="Polar residues" evidence="1">
    <location>
        <begin position="167"/>
        <end position="186"/>
    </location>
</feature>
<dbReference type="HOGENOM" id="CLU_231646_0_0_1"/>
<feature type="compositionally biased region" description="Basic and acidic residues" evidence="1">
    <location>
        <begin position="713"/>
        <end position="729"/>
    </location>
</feature>
<feature type="compositionally biased region" description="Polar residues" evidence="1">
    <location>
        <begin position="700"/>
        <end position="712"/>
    </location>
</feature>